<gene>
    <name evidence="1" type="ORF">EV677_2737</name>
</gene>
<keyword evidence="2" id="KW-1185">Reference proteome</keyword>
<name>A0A4R6G353_9BURK</name>
<evidence type="ECO:0000313" key="2">
    <source>
        <dbReference type="Proteomes" id="UP000294737"/>
    </source>
</evidence>
<sequence length="52" mass="5909">MRVFRSISANENTLLARVRKNKKEDTQAAWNGGHIIMAHEEKTLRVDSLKSG</sequence>
<proteinExistence type="predicted"/>
<reference evidence="1 2" key="1">
    <citation type="submission" date="2019-03" db="EMBL/GenBank/DDBJ databases">
        <title>Genomic Encyclopedia of Type Strains, Phase IV (KMG-IV): sequencing the most valuable type-strain genomes for metagenomic binning, comparative biology and taxonomic classification.</title>
        <authorList>
            <person name="Goeker M."/>
        </authorList>
    </citation>
    <scope>NUCLEOTIDE SEQUENCE [LARGE SCALE GENOMIC DNA]</scope>
    <source>
        <strain evidence="1 2">DSM 18555</strain>
    </source>
</reference>
<evidence type="ECO:0000313" key="1">
    <source>
        <dbReference type="EMBL" id="TDN88250.1"/>
    </source>
</evidence>
<protein>
    <submittedName>
        <fullName evidence="1">Uncharacterized protein</fullName>
    </submittedName>
</protein>
<dbReference type="Proteomes" id="UP000294737">
    <property type="component" value="Unassembled WGS sequence"/>
</dbReference>
<organism evidence="1 2">
    <name type="scientific">Herminiimonas fonticola</name>
    <dbReference type="NCBI Taxonomy" id="303380"/>
    <lineage>
        <taxon>Bacteria</taxon>
        <taxon>Pseudomonadati</taxon>
        <taxon>Pseudomonadota</taxon>
        <taxon>Betaproteobacteria</taxon>
        <taxon>Burkholderiales</taxon>
        <taxon>Oxalobacteraceae</taxon>
        <taxon>Herminiimonas</taxon>
    </lineage>
</organism>
<comment type="caution">
    <text evidence="1">The sequence shown here is derived from an EMBL/GenBank/DDBJ whole genome shotgun (WGS) entry which is preliminary data.</text>
</comment>
<accession>A0A4R6G353</accession>
<dbReference type="AlphaFoldDB" id="A0A4R6G353"/>
<dbReference type="EMBL" id="SNWF01000007">
    <property type="protein sequence ID" value="TDN88250.1"/>
    <property type="molecule type" value="Genomic_DNA"/>
</dbReference>